<sequence>MFSLYSGPEVKLKGINMFCTQGEICGTMGFLVREKRNRKKSLAFCCAFWEGDRENHCSLLK</sequence>
<name>A0A2P2QRK4_RHIMU</name>
<evidence type="ECO:0000313" key="1">
    <source>
        <dbReference type="EMBL" id="MBX69514.1"/>
    </source>
</evidence>
<accession>A0A2P2QRK4</accession>
<dbReference type="EMBL" id="GGEC01089030">
    <property type="protein sequence ID" value="MBX69514.1"/>
    <property type="molecule type" value="Transcribed_RNA"/>
</dbReference>
<protein>
    <submittedName>
        <fullName evidence="1">Uncharacterized protein</fullName>
    </submittedName>
</protein>
<proteinExistence type="predicted"/>
<dbReference type="AlphaFoldDB" id="A0A2P2QRK4"/>
<organism evidence="1">
    <name type="scientific">Rhizophora mucronata</name>
    <name type="common">Asiatic mangrove</name>
    <dbReference type="NCBI Taxonomy" id="61149"/>
    <lineage>
        <taxon>Eukaryota</taxon>
        <taxon>Viridiplantae</taxon>
        <taxon>Streptophyta</taxon>
        <taxon>Embryophyta</taxon>
        <taxon>Tracheophyta</taxon>
        <taxon>Spermatophyta</taxon>
        <taxon>Magnoliopsida</taxon>
        <taxon>eudicotyledons</taxon>
        <taxon>Gunneridae</taxon>
        <taxon>Pentapetalae</taxon>
        <taxon>rosids</taxon>
        <taxon>fabids</taxon>
        <taxon>Malpighiales</taxon>
        <taxon>Rhizophoraceae</taxon>
        <taxon>Rhizophora</taxon>
    </lineage>
</organism>
<reference evidence="1" key="1">
    <citation type="submission" date="2018-02" db="EMBL/GenBank/DDBJ databases">
        <title>Rhizophora mucronata_Transcriptome.</title>
        <authorList>
            <person name="Meera S.P."/>
            <person name="Sreeshan A."/>
            <person name="Augustine A."/>
        </authorList>
    </citation>
    <scope>NUCLEOTIDE SEQUENCE</scope>
    <source>
        <tissue evidence="1">Leaf</tissue>
    </source>
</reference>